<dbReference type="EMBL" id="CP117417">
    <property type="protein sequence ID" value="WCT77573.1"/>
    <property type="molecule type" value="Genomic_DNA"/>
</dbReference>
<evidence type="ECO:0000313" key="2">
    <source>
        <dbReference type="Proteomes" id="UP001218231"/>
    </source>
</evidence>
<dbReference type="RefSeq" id="WP_273617943.1">
    <property type="nucleotide sequence ID" value="NZ_CP117417.1"/>
</dbReference>
<proteinExistence type="predicted"/>
<dbReference type="Proteomes" id="UP001218231">
    <property type="component" value="Chromosome"/>
</dbReference>
<protein>
    <submittedName>
        <fullName evidence="1">DUF177 domain-containing protein</fullName>
    </submittedName>
</protein>
<dbReference type="Pfam" id="PF02620">
    <property type="entry name" value="YceD"/>
    <property type="match status" value="1"/>
</dbReference>
<gene>
    <name evidence="1" type="ORF">PQ457_00850</name>
</gene>
<organism evidence="1 2">
    <name type="scientific">Novosphingobium humi</name>
    <dbReference type="NCBI Taxonomy" id="2282397"/>
    <lineage>
        <taxon>Bacteria</taxon>
        <taxon>Pseudomonadati</taxon>
        <taxon>Pseudomonadota</taxon>
        <taxon>Alphaproteobacteria</taxon>
        <taxon>Sphingomonadales</taxon>
        <taxon>Sphingomonadaceae</taxon>
        <taxon>Novosphingobium</taxon>
    </lineage>
</organism>
<keyword evidence="2" id="KW-1185">Reference proteome</keyword>
<reference evidence="1 2" key="1">
    <citation type="submission" date="2023-02" db="EMBL/GenBank/DDBJ databases">
        <title>Genome sequence of Novosphingobium humi KACC 19094.</title>
        <authorList>
            <person name="Kim S."/>
            <person name="Heo J."/>
            <person name="Kwon S.-W."/>
        </authorList>
    </citation>
    <scope>NUCLEOTIDE SEQUENCE [LARGE SCALE GENOMIC DNA]</scope>
    <source>
        <strain evidence="1 2">KACC 19094</strain>
    </source>
</reference>
<accession>A0ABY7TX68</accession>
<name>A0ABY7TX68_9SPHN</name>
<evidence type="ECO:0000313" key="1">
    <source>
        <dbReference type="EMBL" id="WCT77573.1"/>
    </source>
</evidence>
<sequence length="171" mass="18506">MSDTPEFSRIIDIRHLEPKPVELTATQEECKALAKRFNLVSIGHLTATVTITRDGAIIRAKGTLSSDLVQSCAISAEDLPQKIREKLDLRFVPETGVEGGPDEEIELSEEDCDDIPYTGERFDLGEAVAQSLALSIDPFAEGPEAAKVRAAGILGQENTSPFAALEALKKK</sequence>
<dbReference type="InterPro" id="IPR003772">
    <property type="entry name" value="YceD"/>
</dbReference>